<gene>
    <name evidence="2" type="ORF">CYNAS_LOCUS22377</name>
</gene>
<organism evidence="2 3">
    <name type="scientific">Cylicocyclus nassatus</name>
    <name type="common">Nematode worm</name>
    <dbReference type="NCBI Taxonomy" id="53992"/>
    <lineage>
        <taxon>Eukaryota</taxon>
        <taxon>Metazoa</taxon>
        <taxon>Ecdysozoa</taxon>
        <taxon>Nematoda</taxon>
        <taxon>Chromadorea</taxon>
        <taxon>Rhabditida</taxon>
        <taxon>Rhabditina</taxon>
        <taxon>Rhabditomorpha</taxon>
        <taxon>Strongyloidea</taxon>
        <taxon>Strongylidae</taxon>
        <taxon>Cylicocyclus</taxon>
    </lineage>
</organism>
<comment type="caution">
    <text evidence="2">The sequence shown here is derived from an EMBL/GenBank/DDBJ whole genome shotgun (WGS) entry which is preliminary data.</text>
</comment>
<feature type="compositionally biased region" description="Basic and acidic residues" evidence="1">
    <location>
        <begin position="1"/>
        <end position="13"/>
    </location>
</feature>
<evidence type="ECO:0000313" key="3">
    <source>
        <dbReference type="Proteomes" id="UP001176961"/>
    </source>
</evidence>
<dbReference type="Proteomes" id="UP001176961">
    <property type="component" value="Unassembled WGS sequence"/>
</dbReference>
<feature type="region of interest" description="Disordered" evidence="1">
    <location>
        <begin position="80"/>
        <end position="182"/>
    </location>
</feature>
<sequence>MHDLSKLSDEKRGSWNRISGASSSGHKSGSESSQGARDSGASQEEQGEKFKQKSALRTKTFGFFNYKYIRPQYHIEQFRSDEKHSKNYDDDEFANGGQHSERGSYHDRGHDSYAKEHDEHGDHETFSESGEEDYGFKESAYDKEFENEKADDFVHGSRGRGKKSSSNRFVPFHHDQYDRYQK</sequence>
<reference evidence="2" key="1">
    <citation type="submission" date="2023-07" db="EMBL/GenBank/DDBJ databases">
        <authorList>
            <consortium name="CYATHOMIX"/>
        </authorList>
    </citation>
    <scope>NUCLEOTIDE SEQUENCE</scope>
    <source>
        <strain evidence="2">N/A</strain>
    </source>
</reference>
<feature type="compositionally biased region" description="Basic and acidic residues" evidence="1">
    <location>
        <begin position="172"/>
        <end position="182"/>
    </location>
</feature>
<dbReference type="AlphaFoldDB" id="A0AA36HI11"/>
<keyword evidence="3" id="KW-1185">Reference proteome</keyword>
<proteinExistence type="predicted"/>
<name>A0AA36HI11_CYLNA</name>
<feature type="region of interest" description="Disordered" evidence="1">
    <location>
        <begin position="1"/>
        <end position="53"/>
    </location>
</feature>
<feature type="compositionally biased region" description="Low complexity" evidence="1">
    <location>
        <begin position="19"/>
        <end position="35"/>
    </location>
</feature>
<dbReference type="EMBL" id="CATQJL010000326">
    <property type="protein sequence ID" value="CAJ0610394.1"/>
    <property type="molecule type" value="Genomic_DNA"/>
</dbReference>
<feature type="compositionally biased region" description="Basic and acidic residues" evidence="1">
    <location>
        <begin position="134"/>
        <end position="155"/>
    </location>
</feature>
<feature type="compositionally biased region" description="Basic and acidic residues" evidence="1">
    <location>
        <begin position="99"/>
        <end position="126"/>
    </location>
</feature>
<evidence type="ECO:0000313" key="2">
    <source>
        <dbReference type="EMBL" id="CAJ0610394.1"/>
    </source>
</evidence>
<protein>
    <submittedName>
        <fullName evidence="2">Uncharacterized protein</fullName>
    </submittedName>
</protein>
<accession>A0AA36HI11</accession>
<evidence type="ECO:0000256" key="1">
    <source>
        <dbReference type="SAM" id="MobiDB-lite"/>
    </source>
</evidence>